<sequence length="56" mass="6106">MRQALARPEQTQSPIEIIRAALREAATAPTVLDALDVTGEALRRLADLVQSEVRHG</sequence>
<proteinExistence type="predicted"/>
<accession>A0A5E4VVD6</accession>
<protein>
    <submittedName>
        <fullName evidence="1">Uncharacterized protein</fullName>
    </submittedName>
</protein>
<gene>
    <name evidence="1" type="ORF">PIN31115_02824</name>
</gene>
<organism evidence="1 2">
    <name type="scientific">Pandoraea iniqua</name>
    <dbReference type="NCBI Taxonomy" id="2508288"/>
    <lineage>
        <taxon>Bacteria</taxon>
        <taxon>Pseudomonadati</taxon>
        <taxon>Pseudomonadota</taxon>
        <taxon>Betaproteobacteria</taxon>
        <taxon>Burkholderiales</taxon>
        <taxon>Burkholderiaceae</taxon>
        <taxon>Pandoraea</taxon>
    </lineage>
</organism>
<name>A0A5E4VVD6_9BURK</name>
<dbReference type="RefSeq" id="WP_174996098.1">
    <property type="nucleotide sequence ID" value="NZ_CABPSI010000003.1"/>
</dbReference>
<dbReference type="AlphaFoldDB" id="A0A5E4VVD6"/>
<dbReference type="Proteomes" id="UP000333828">
    <property type="component" value="Unassembled WGS sequence"/>
</dbReference>
<evidence type="ECO:0000313" key="2">
    <source>
        <dbReference type="Proteomes" id="UP000333828"/>
    </source>
</evidence>
<dbReference type="EMBL" id="CABPSI010000003">
    <property type="protein sequence ID" value="VVE14945.1"/>
    <property type="molecule type" value="Genomic_DNA"/>
</dbReference>
<keyword evidence="2" id="KW-1185">Reference proteome</keyword>
<evidence type="ECO:0000313" key="1">
    <source>
        <dbReference type="EMBL" id="VVE14945.1"/>
    </source>
</evidence>
<reference evidence="1 2" key="1">
    <citation type="submission" date="2019-08" db="EMBL/GenBank/DDBJ databases">
        <authorList>
            <person name="Peeters C."/>
        </authorList>
    </citation>
    <scope>NUCLEOTIDE SEQUENCE [LARGE SCALE GENOMIC DNA]</scope>
    <source>
        <strain evidence="1 2">LMG 31115</strain>
    </source>
</reference>